<dbReference type="InterPro" id="IPR025263">
    <property type="entry name" value="YhdP_central"/>
</dbReference>
<name>A0ABU4ARK0_9HYPH</name>
<dbReference type="Pfam" id="PF13116">
    <property type="entry name" value="YhdP"/>
    <property type="match status" value="1"/>
</dbReference>
<dbReference type="RefSeq" id="WP_317562551.1">
    <property type="nucleotide sequence ID" value="NZ_JAWLIP010000013.1"/>
</dbReference>
<sequence length="1092" mass="115731">MLRRSLFWLWCRRILIVLVSLIALLVLAGLLLQFVGTGSIGQDRLRAAAQRALTSAAGYQIQTDMGELGLVLSDRSLVALEIRDAHLSKAETGHRMVDADVLRIGFRLLPLLSGKVEVGSVELSGARVHLSALSAKSDEVAAVARWQKPIDPSVLEESVFAGLRRVYAISERTGTRYLRMRDVEIVLDDETGRAVALDVNAALAPSGKLEFRANAALGEREVELVGSALRPLADGPIKSLEVEIGSPDPTLLEAARSVAGELKGADVLLAATRLSLKGGEQEVGKGRLQFEVALQEAPFDLGEDGILTATGRIRAEIGREAGMIVINQANLVVGRSVFNFTGRIVPLENEEADSALYGFDLVSPKSTIAPLDSPQAAVPFVAGVSGRIDTGSGRIVGDTIRIATTSGVITASAAVTLEAGKTPGLSLAVYTSGMPTNEVKQFWPWFAASGAREWVLENLFGGHVVEGNLRLRVPPGRFGNGQPLNDEEVNGAFSVADARFDIAGRIPPVRDAAGSIAFKGSDIDIAIEAGTVFMPSGRQVAASNGTLSVRNAHVKPRIGKLAIDVAGKAPAVVELASYEPIDVSERIDLTPKDVTGDVTGHVTADIPLSDGIPRDQLGWRATLEYSDLSISKPFNGQMVANADGVLMVEPGRADISATATLNGVPARLELVEPFGESDQARSRKIELTLDDAARRKIVPGLDGILSGPMTVDYDELEDGRKALKVNLDKTRLTLPWINWSKGAGIPASASFILDEKSSSMELTDFRLSGKTFSATGRITIAGGRLASARFDKARLNRDDDFSVSIDRSGSAYNVSVRGASVDGRAMVKYYLGARQGASGGDDDGADAGITLDARLDRVSGFGGEVMRDVSLDYKAGAGETGRLDLKGVTASGGSVSLSRDAGGIRANSSDAGAVMRFVDFYEHMEGGRMVLALTEAGGGRFQGSVTAENFFIVNEPRLGSLVAATDNSGNGDKVDAARVSFERGFANIIKGPGSLALSDGVLRGPLIGTTFQGTLFDANDNIAITGTFMPLYGLNRIFGEIPLFGGILGNGRDRGLIGITYRLYGKLKDPQMEVNPISAIAPGIFRQIFEYR</sequence>
<dbReference type="PANTHER" id="PTHR30441:SF4">
    <property type="entry name" value="PROTEIN ASMA"/>
    <property type="match status" value="1"/>
</dbReference>
<keyword evidence="3" id="KW-1185">Reference proteome</keyword>
<dbReference type="Proteomes" id="UP001185659">
    <property type="component" value="Unassembled WGS sequence"/>
</dbReference>
<dbReference type="EMBL" id="JAWLIP010000013">
    <property type="protein sequence ID" value="MDV6228868.1"/>
    <property type="molecule type" value="Genomic_DNA"/>
</dbReference>
<dbReference type="InterPro" id="IPR052894">
    <property type="entry name" value="AsmA-related"/>
</dbReference>
<comment type="caution">
    <text evidence="2">The sequence shown here is derived from an EMBL/GenBank/DDBJ whole genome shotgun (WGS) entry which is preliminary data.</text>
</comment>
<evidence type="ECO:0000259" key="1">
    <source>
        <dbReference type="Pfam" id="PF13116"/>
    </source>
</evidence>
<evidence type="ECO:0000313" key="3">
    <source>
        <dbReference type="Proteomes" id="UP001185659"/>
    </source>
</evidence>
<reference evidence="2 3" key="1">
    <citation type="submission" date="2023-10" db="EMBL/GenBank/DDBJ databases">
        <authorList>
            <person name="Venkata Ramana C."/>
            <person name="Sasikala C."/>
            <person name="Dhurka M."/>
        </authorList>
    </citation>
    <scope>NUCLEOTIDE SEQUENCE [LARGE SCALE GENOMIC DNA]</scope>
    <source>
        <strain evidence="2 3">KCTC 32151</strain>
    </source>
</reference>
<protein>
    <submittedName>
        <fullName evidence="2">DUF3971 domain-containing protein</fullName>
    </submittedName>
</protein>
<evidence type="ECO:0000313" key="2">
    <source>
        <dbReference type="EMBL" id="MDV6228868.1"/>
    </source>
</evidence>
<organism evidence="2 3">
    <name type="scientific">Nitratireductor aquimarinus</name>
    <dbReference type="NCBI Taxonomy" id="889300"/>
    <lineage>
        <taxon>Bacteria</taxon>
        <taxon>Pseudomonadati</taxon>
        <taxon>Pseudomonadota</taxon>
        <taxon>Alphaproteobacteria</taxon>
        <taxon>Hyphomicrobiales</taxon>
        <taxon>Phyllobacteriaceae</taxon>
        <taxon>Nitratireductor</taxon>
    </lineage>
</organism>
<gene>
    <name evidence="2" type="ORF">R2G56_21480</name>
</gene>
<accession>A0ABU4ARK0</accession>
<feature type="domain" description="YhdP central" evidence="1">
    <location>
        <begin position="397"/>
        <end position="805"/>
    </location>
</feature>
<dbReference type="PANTHER" id="PTHR30441">
    <property type="entry name" value="DUF748 DOMAIN-CONTAINING PROTEIN"/>
    <property type="match status" value="1"/>
</dbReference>
<proteinExistence type="predicted"/>